<feature type="domain" description="Peptidoglycan binding-like" evidence="1">
    <location>
        <begin position="239"/>
        <end position="284"/>
    </location>
</feature>
<evidence type="ECO:0000313" key="2">
    <source>
        <dbReference type="EMBL" id="ALY09607.1"/>
    </source>
</evidence>
<accession>A0A0U4IW50</accession>
<dbReference type="KEGG" id="vg:40078938"/>
<gene>
    <name evidence="2" type="primary">82</name>
    <name evidence="2" type="ORF">LAROYE_82</name>
</gene>
<dbReference type="EMBL" id="KU160654">
    <property type="protein sequence ID" value="ALY09607.1"/>
    <property type="molecule type" value="Genomic_DNA"/>
</dbReference>
<keyword evidence="3" id="KW-1185">Reference proteome</keyword>
<dbReference type="InterPro" id="IPR036366">
    <property type="entry name" value="PGBDSf"/>
</dbReference>
<protein>
    <submittedName>
        <fullName evidence="2">Endolysin</fullName>
    </submittedName>
</protein>
<organism evidence="2 3">
    <name type="scientific">Arthrobacter phage Laroye</name>
    <dbReference type="NCBI Taxonomy" id="1772305"/>
    <lineage>
        <taxon>Viruses</taxon>
        <taxon>Duplodnaviria</taxon>
        <taxon>Heunggongvirae</taxon>
        <taxon>Uroviricota</taxon>
        <taxon>Caudoviricetes</taxon>
        <taxon>Laroyevirus</taxon>
        <taxon>Laroyevirus laroye</taxon>
    </lineage>
</organism>
<dbReference type="Proteomes" id="UP000222336">
    <property type="component" value="Segment"/>
</dbReference>
<dbReference type="RefSeq" id="YP_009603072.1">
    <property type="nucleotide sequence ID" value="NC_041947.1"/>
</dbReference>
<evidence type="ECO:0000313" key="3">
    <source>
        <dbReference type="Proteomes" id="UP000222336"/>
    </source>
</evidence>
<evidence type="ECO:0000259" key="1">
    <source>
        <dbReference type="Pfam" id="PF01471"/>
    </source>
</evidence>
<name>A0A0U4IW50_9CAUD</name>
<dbReference type="GeneID" id="40078938"/>
<proteinExistence type="predicted"/>
<reference evidence="3" key="1">
    <citation type="submission" date="2015-11" db="EMBL/GenBank/DDBJ databases">
        <authorList>
            <person name="Dogans D."/>
            <person name="Schneider V.M."/>
            <person name="Bradley K.W."/>
            <person name="Asai D.J."/>
            <person name="Bowman C.A."/>
            <person name="Russell D.A."/>
            <person name="Pope W.H."/>
            <person name="Jacobs-Sera D."/>
            <person name="Hendrix R.W."/>
            <person name="Hatfull G.F."/>
        </authorList>
    </citation>
    <scope>NUCLEOTIDE SEQUENCE [LARGE SCALE GENOMIC DNA]</scope>
</reference>
<dbReference type="InterPro" id="IPR036365">
    <property type="entry name" value="PGBD-like_sf"/>
</dbReference>
<dbReference type="Gene3D" id="1.10.101.10">
    <property type="entry name" value="PGBD-like superfamily/PGBD"/>
    <property type="match status" value="1"/>
</dbReference>
<dbReference type="Pfam" id="PF01471">
    <property type="entry name" value="PG_binding_1"/>
    <property type="match status" value="1"/>
</dbReference>
<dbReference type="InterPro" id="IPR002477">
    <property type="entry name" value="Peptidoglycan-bd-like"/>
</dbReference>
<dbReference type="SUPFAM" id="SSF47090">
    <property type="entry name" value="PGBD-like"/>
    <property type="match status" value="1"/>
</dbReference>
<sequence length="299" mass="32621">MSATPEAPAVATESEWGSPTFKTFKKRYVRIVRAGDSTAWVHAEIADIVREIFLKAEEPYGEITAYDAESDNVAATYGTYLPIPWTLELQRWGFGMHGDGIVFEGSIDDARALSEQAAVLAAEREVAAAAPEVPEDPDTWAAVLPGARTLRPGDRGDDVQFLQFLGGLTPDGLYGPETEEFVKYLRGKWGLGIPTVTLPEGHEGPLPDFIPLADAEFWGGILPRKTLYSMGQGDAGFKIRVLQSALAAADWAPGHLVSGRFGVETSKAVRRMQANFGLRVTGRVRQAEWLALVDFRLQS</sequence>